<feature type="domain" description="HTH cro/C1-type" evidence="1">
    <location>
        <begin position="15"/>
        <end position="36"/>
    </location>
</feature>
<dbReference type="Pfam" id="PF06114">
    <property type="entry name" value="Peptidase_M78"/>
    <property type="match status" value="1"/>
</dbReference>
<dbReference type="Gene3D" id="1.10.10.2910">
    <property type="match status" value="1"/>
</dbReference>
<accession>A0A1C3XBR5</accession>
<organism evidence="2 3">
    <name type="scientific">Rhizobium multihospitium</name>
    <dbReference type="NCBI Taxonomy" id="410764"/>
    <lineage>
        <taxon>Bacteria</taxon>
        <taxon>Pseudomonadati</taxon>
        <taxon>Pseudomonadota</taxon>
        <taxon>Alphaproteobacteria</taxon>
        <taxon>Hyphomicrobiales</taxon>
        <taxon>Rhizobiaceae</taxon>
        <taxon>Rhizobium/Agrobacterium group</taxon>
        <taxon>Rhizobium</taxon>
    </lineage>
</organism>
<keyword evidence="3" id="KW-1185">Reference proteome</keyword>
<dbReference type="STRING" id="410764.GA0061103_0673"/>
<dbReference type="AlphaFoldDB" id="A0A1C3XBR5"/>
<dbReference type="PROSITE" id="PS50943">
    <property type="entry name" value="HTH_CROC1"/>
    <property type="match status" value="1"/>
</dbReference>
<proteinExistence type="predicted"/>
<dbReference type="InterPro" id="IPR001387">
    <property type="entry name" value="Cro/C1-type_HTH"/>
</dbReference>
<sequence length="339" mass="38354">MGISQRRVDELYSDGEPTIDEIRKISKVFKVPARDLILPVNRNLGQEVKLRSNFNYTYDDLGFYEACLIENRLHEISSSIQIGSHLPFFVDYPRDGNSAEQLSRLFRQTLLGVDFYISLIQLPSIIYNAFSLFTFTFSSKKIDGASFRKDKAAVIAIAERNDIRMLYTLAHEISHLLVDINDHDNREAWIDEDVFASPESDVRRAEFFANEFAASVLIPAEGLFKEIKAARAHRGGPDQLTAYEIACAARKFGTSFGVAARRCENLGLLDTGGAASLEIALKKQYQSAEKYADRSGIPPRESINWHYPATDVVRNLDSQFESGALSWIRVHELFNLKIM</sequence>
<reference evidence="3" key="1">
    <citation type="submission" date="2016-08" db="EMBL/GenBank/DDBJ databases">
        <authorList>
            <person name="Varghese N."/>
            <person name="Submissions Spin"/>
        </authorList>
    </citation>
    <scope>NUCLEOTIDE SEQUENCE [LARGE SCALE GENOMIC DNA]</scope>
    <source>
        <strain evidence="3">HAMBI 2975</strain>
    </source>
</reference>
<dbReference type="Proteomes" id="UP000199101">
    <property type="component" value="Unassembled WGS sequence"/>
</dbReference>
<evidence type="ECO:0000313" key="3">
    <source>
        <dbReference type="Proteomes" id="UP000199101"/>
    </source>
</evidence>
<name>A0A1C3XBR5_9HYPH</name>
<protein>
    <recommendedName>
        <fullName evidence="1">HTH cro/C1-type domain-containing protein</fullName>
    </recommendedName>
</protein>
<evidence type="ECO:0000259" key="1">
    <source>
        <dbReference type="PROSITE" id="PS50943"/>
    </source>
</evidence>
<dbReference type="PANTHER" id="PTHR43236:SF2">
    <property type="entry name" value="BLL0069 PROTEIN"/>
    <property type="match status" value="1"/>
</dbReference>
<dbReference type="InterPro" id="IPR010359">
    <property type="entry name" value="IrrE_HExxH"/>
</dbReference>
<evidence type="ECO:0000313" key="2">
    <source>
        <dbReference type="EMBL" id="SCB49737.1"/>
    </source>
</evidence>
<dbReference type="InterPro" id="IPR052345">
    <property type="entry name" value="Rad_response_metalloprotease"/>
</dbReference>
<dbReference type="PANTHER" id="PTHR43236">
    <property type="entry name" value="ANTITOXIN HIGA1"/>
    <property type="match status" value="1"/>
</dbReference>
<dbReference type="EMBL" id="FMAG01000014">
    <property type="protein sequence ID" value="SCB49737.1"/>
    <property type="molecule type" value="Genomic_DNA"/>
</dbReference>
<gene>
    <name evidence="2" type="ORF">GA0061103_0673</name>
</gene>